<protein>
    <submittedName>
        <fullName evidence="2">Uncharacterized protein</fullName>
    </submittedName>
</protein>
<feature type="region of interest" description="Disordered" evidence="1">
    <location>
        <begin position="27"/>
        <end position="53"/>
    </location>
</feature>
<dbReference type="EMBL" id="KF901099">
    <property type="protein sequence ID" value="AIF18039.1"/>
    <property type="molecule type" value="Genomic_DNA"/>
</dbReference>
<organism evidence="2">
    <name type="scientific">uncultured marine group II/III euryarchaeote KM3_80_G12</name>
    <dbReference type="NCBI Taxonomy" id="1456515"/>
    <lineage>
        <taxon>Archaea</taxon>
        <taxon>Methanobacteriati</taxon>
        <taxon>Methanobacteriota</taxon>
        <taxon>environmental samples</taxon>
    </lineage>
</organism>
<reference evidence="2" key="1">
    <citation type="journal article" date="2014" name="Genome Biol. Evol.">
        <title>Pangenome evidence for extensive interdomain horizontal transfer affecting lineage core and shell genes in uncultured planktonic thaumarchaeota and euryarchaeota.</title>
        <authorList>
            <person name="Deschamps P."/>
            <person name="Zivanovic Y."/>
            <person name="Moreira D."/>
            <person name="Rodriguez-Valera F."/>
            <person name="Lopez-Garcia P."/>
        </authorList>
    </citation>
    <scope>NUCLEOTIDE SEQUENCE</scope>
</reference>
<accession>A0A075HQE3</accession>
<sequence>MPEKSEEPKNSGAAVCLADLHCTSDELTDMSLPQNPLQRDRTMRPTPHKGGVKLANASGLTSEQHDWLPLHFATVELPKHELAWRFLRQRMLRTNSVGKVKS</sequence>
<evidence type="ECO:0000256" key="1">
    <source>
        <dbReference type="SAM" id="MobiDB-lite"/>
    </source>
</evidence>
<dbReference type="AlphaFoldDB" id="A0A075HQE3"/>
<name>A0A075HQE3_9EURY</name>
<proteinExistence type="predicted"/>
<evidence type="ECO:0000313" key="2">
    <source>
        <dbReference type="EMBL" id="AIF18039.1"/>
    </source>
</evidence>